<feature type="non-terminal residue" evidence="2">
    <location>
        <position position="20"/>
    </location>
</feature>
<reference evidence="2 3" key="1">
    <citation type="submission" date="2017-11" db="EMBL/GenBank/DDBJ databases">
        <title>De-novo sequencing of pomegranate (Punica granatum L.) genome.</title>
        <authorList>
            <person name="Akparov Z."/>
            <person name="Amiraslanov A."/>
            <person name="Hajiyeva S."/>
            <person name="Abbasov M."/>
            <person name="Kaur K."/>
            <person name="Hamwieh A."/>
            <person name="Solovyev V."/>
            <person name="Salamov A."/>
            <person name="Braich B."/>
            <person name="Kosarev P."/>
            <person name="Mahmoud A."/>
            <person name="Hajiyev E."/>
            <person name="Babayeva S."/>
            <person name="Izzatullayeva V."/>
            <person name="Mammadov A."/>
            <person name="Mammadov A."/>
            <person name="Sharifova S."/>
            <person name="Ojaghi J."/>
            <person name="Eynullazada K."/>
            <person name="Bayramov B."/>
            <person name="Abdulazimova A."/>
            <person name="Shahmuradov I."/>
        </authorList>
    </citation>
    <scope>NUCLEOTIDE SEQUENCE [LARGE SCALE GENOMIC DNA]</scope>
    <source>
        <strain evidence="3">cv. AG2017</strain>
        <tissue evidence="2">Leaf</tissue>
    </source>
</reference>
<proteinExistence type="predicted"/>
<evidence type="ECO:0000313" key="3">
    <source>
        <dbReference type="Proteomes" id="UP000233551"/>
    </source>
</evidence>
<gene>
    <name evidence="2" type="ORF">CRG98_048569</name>
</gene>
<dbReference type="Proteomes" id="UP000233551">
    <property type="component" value="Unassembled WGS sequence"/>
</dbReference>
<name>A0A2I0HHQ4_PUNGR</name>
<feature type="region of interest" description="Disordered" evidence="1">
    <location>
        <begin position="1"/>
        <end position="20"/>
    </location>
</feature>
<dbReference type="AlphaFoldDB" id="A0A2I0HHQ4"/>
<sequence>MAEEPNTRAIRLMNFVSEEQ</sequence>
<accession>A0A2I0HHQ4</accession>
<keyword evidence="3" id="KW-1185">Reference proteome</keyword>
<comment type="caution">
    <text evidence="2">The sequence shown here is derived from an EMBL/GenBank/DDBJ whole genome shotgun (WGS) entry which is preliminary data.</text>
</comment>
<evidence type="ECO:0000313" key="2">
    <source>
        <dbReference type="EMBL" id="PKI31040.1"/>
    </source>
</evidence>
<organism evidence="2 3">
    <name type="scientific">Punica granatum</name>
    <name type="common">Pomegranate</name>
    <dbReference type="NCBI Taxonomy" id="22663"/>
    <lineage>
        <taxon>Eukaryota</taxon>
        <taxon>Viridiplantae</taxon>
        <taxon>Streptophyta</taxon>
        <taxon>Embryophyta</taxon>
        <taxon>Tracheophyta</taxon>
        <taxon>Spermatophyta</taxon>
        <taxon>Magnoliopsida</taxon>
        <taxon>eudicotyledons</taxon>
        <taxon>Gunneridae</taxon>
        <taxon>Pentapetalae</taxon>
        <taxon>rosids</taxon>
        <taxon>malvids</taxon>
        <taxon>Myrtales</taxon>
        <taxon>Lythraceae</taxon>
        <taxon>Punica</taxon>
    </lineage>
</organism>
<dbReference type="EMBL" id="PGOL01012282">
    <property type="protein sequence ID" value="PKI31040.1"/>
    <property type="molecule type" value="Genomic_DNA"/>
</dbReference>
<protein>
    <submittedName>
        <fullName evidence="2">Uncharacterized protein</fullName>
    </submittedName>
</protein>
<evidence type="ECO:0000256" key="1">
    <source>
        <dbReference type="SAM" id="MobiDB-lite"/>
    </source>
</evidence>